<dbReference type="SMART" id="SM00584">
    <property type="entry name" value="TLDc"/>
    <property type="match status" value="1"/>
</dbReference>
<feature type="compositionally biased region" description="Basic and acidic residues" evidence="5">
    <location>
        <begin position="168"/>
        <end position="181"/>
    </location>
</feature>
<dbReference type="InParanoid" id="A0A0H2S0A2"/>
<proteinExistence type="inferred from homology"/>
<dbReference type="InterPro" id="IPR006571">
    <property type="entry name" value="TLDc_dom"/>
</dbReference>
<evidence type="ECO:0000313" key="8">
    <source>
        <dbReference type="Proteomes" id="UP000053477"/>
    </source>
</evidence>
<keyword evidence="3" id="KW-0496">Mitochondrion</keyword>
<dbReference type="STRING" id="27342.A0A0H2S0A2"/>
<dbReference type="PANTHER" id="PTHR23354:SF62">
    <property type="entry name" value="MUSTARD, ISOFORM V"/>
    <property type="match status" value="1"/>
</dbReference>
<feature type="compositionally biased region" description="Polar residues" evidence="5">
    <location>
        <begin position="263"/>
        <end position="273"/>
    </location>
</feature>
<evidence type="ECO:0000313" key="7">
    <source>
        <dbReference type="EMBL" id="KLO17790.1"/>
    </source>
</evidence>
<dbReference type="AlphaFoldDB" id="A0A0H2S0A2"/>
<feature type="domain" description="TLDc" evidence="6">
    <location>
        <begin position="366"/>
        <end position="546"/>
    </location>
</feature>
<evidence type="ECO:0000256" key="1">
    <source>
        <dbReference type="ARBA" id="ARBA00004173"/>
    </source>
</evidence>
<dbReference type="GO" id="GO:0005739">
    <property type="term" value="C:mitochondrion"/>
    <property type="evidence" value="ECO:0007669"/>
    <property type="project" value="UniProtKB-SubCell"/>
</dbReference>
<keyword evidence="8" id="KW-1185">Reference proteome</keyword>
<dbReference type="Proteomes" id="UP000053477">
    <property type="component" value="Unassembled WGS sequence"/>
</dbReference>
<protein>
    <recommendedName>
        <fullName evidence="4">Oxidation resistance protein 1</fullName>
    </recommendedName>
</protein>
<feature type="region of interest" description="Disordered" evidence="5">
    <location>
        <begin position="118"/>
        <end position="219"/>
    </location>
</feature>
<evidence type="ECO:0000256" key="5">
    <source>
        <dbReference type="SAM" id="MobiDB-lite"/>
    </source>
</evidence>
<dbReference type="PANTHER" id="PTHR23354">
    <property type="entry name" value="NUCLEOLAR PROTEIN 7/ESTROGEN RECEPTOR COACTIVATOR-RELATED"/>
    <property type="match status" value="1"/>
</dbReference>
<evidence type="ECO:0000259" key="6">
    <source>
        <dbReference type="PROSITE" id="PS51886"/>
    </source>
</evidence>
<comment type="similarity">
    <text evidence="2">Belongs to the OXR1 family.</text>
</comment>
<dbReference type="GO" id="GO:0006979">
    <property type="term" value="P:response to oxidative stress"/>
    <property type="evidence" value="ECO:0007669"/>
    <property type="project" value="TreeGrafter"/>
</dbReference>
<evidence type="ECO:0000256" key="2">
    <source>
        <dbReference type="ARBA" id="ARBA00009540"/>
    </source>
</evidence>
<name>A0A0H2S0A2_9AGAM</name>
<dbReference type="EMBL" id="KQ085901">
    <property type="protein sequence ID" value="KLO17790.1"/>
    <property type="molecule type" value="Genomic_DNA"/>
</dbReference>
<accession>A0A0H2S0A2</accession>
<reference evidence="7 8" key="1">
    <citation type="submission" date="2015-04" db="EMBL/GenBank/DDBJ databases">
        <title>Complete genome sequence of Schizopora paradoxa KUC8140, a cosmopolitan wood degrader in East Asia.</title>
        <authorList>
            <consortium name="DOE Joint Genome Institute"/>
            <person name="Min B."/>
            <person name="Park H."/>
            <person name="Jang Y."/>
            <person name="Kim J.-J."/>
            <person name="Kim K.H."/>
            <person name="Pangilinan J."/>
            <person name="Lipzen A."/>
            <person name="Riley R."/>
            <person name="Grigoriev I.V."/>
            <person name="Spatafora J.W."/>
            <person name="Choi I.-G."/>
        </authorList>
    </citation>
    <scope>NUCLEOTIDE SEQUENCE [LARGE SCALE GENOMIC DNA]</scope>
    <source>
        <strain evidence="7 8">KUC8140</strain>
    </source>
</reference>
<dbReference type="OrthoDB" id="26679at2759"/>
<gene>
    <name evidence="7" type="ORF">SCHPADRAFT_867662</name>
</gene>
<evidence type="ECO:0000256" key="4">
    <source>
        <dbReference type="ARBA" id="ARBA00040604"/>
    </source>
</evidence>
<organism evidence="7 8">
    <name type="scientific">Schizopora paradoxa</name>
    <dbReference type="NCBI Taxonomy" id="27342"/>
    <lineage>
        <taxon>Eukaryota</taxon>
        <taxon>Fungi</taxon>
        <taxon>Dikarya</taxon>
        <taxon>Basidiomycota</taxon>
        <taxon>Agaricomycotina</taxon>
        <taxon>Agaricomycetes</taxon>
        <taxon>Hymenochaetales</taxon>
        <taxon>Schizoporaceae</taxon>
        <taxon>Schizopora</taxon>
    </lineage>
</organism>
<feature type="compositionally biased region" description="Low complexity" evidence="5">
    <location>
        <begin position="233"/>
        <end position="255"/>
    </location>
</feature>
<evidence type="ECO:0000256" key="3">
    <source>
        <dbReference type="ARBA" id="ARBA00023128"/>
    </source>
</evidence>
<feature type="region of interest" description="Disordered" evidence="5">
    <location>
        <begin position="233"/>
        <end position="273"/>
    </location>
</feature>
<dbReference type="GO" id="GO:0005634">
    <property type="term" value="C:nucleus"/>
    <property type="evidence" value="ECO:0007669"/>
    <property type="project" value="TreeGrafter"/>
</dbReference>
<sequence>MNGSSNTSDPDPFDVLFDDIPSSSKPVFPIPKPINVDASTAGKIAEAPSSASSEFGSFVSVAAEDHPLQLGTDDQPASQGGDEQLIDLHAEPVSSTLYFDKFTEEAKERTRRNEKRVMDDFKADDEDPLGWLHVGHSEPMSVSPKQTETHLVPPPEHPIMQEQIGPLEHVEIELPEQRESPKLMPNSPPNLPRTSSDTSIHRARARSRSPPPGSISFGSSLSRSWMSSLLSSTRASPARPSSSRSSPAVISRSSSTDGDNDETPTQSAPMSPTETKLHELFAKTQHAKTLPPTSNSVPTVRRVHRQATDGFSSHIVSPFASHPYIPPSGAPGFAGDREWNSSGFEFDSHHKLKPVRLAGRKGLTIPVLDVDLANALRPHLPALARLPDTWTLLYSLDQHGISINTLYSRCNIPPGGKAPGSAGSLLVAQDGEGGVFGVWVSEGIHLSHGSYYGGGDSFLWSKRSRQSDTLKIFKWTGRNNFVALCDPDSISFGGGDGHYGLYFDASLIEGTSHRCPTFDNDSLAQGEQKGQMISFDCAGLEVWGVGP</sequence>
<dbReference type="Pfam" id="PF07534">
    <property type="entry name" value="TLD"/>
    <property type="match status" value="1"/>
</dbReference>
<dbReference type="PROSITE" id="PS51886">
    <property type="entry name" value="TLDC"/>
    <property type="match status" value="1"/>
</dbReference>
<comment type="subcellular location">
    <subcellularLocation>
        <location evidence="1">Mitochondrion</location>
    </subcellularLocation>
</comment>